<dbReference type="GO" id="GO:0016491">
    <property type="term" value="F:oxidoreductase activity"/>
    <property type="evidence" value="ECO:0007669"/>
    <property type="project" value="UniProtKB-KW"/>
</dbReference>
<evidence type="ECO:0000259" key="9">
    <source>
        <dbReference type="Pfam" id="PF00109"/>
    </source>
</evidence>
<evidence type="ECO:0000256" key="2">
    <source>
        <dbReference type="ARBA" id="ARBA00022516"/>
    </source>
</evidence>
<sequence>MSKKGFMSLPRRTGKIKNVDKFDSEFFKISNSEANYMDPQMRLLHETSYEAIWDAVAFELPFKHDKLLRVSLESKIIFGYNNYTIISIIDEYNCLSIQKWVSMQIN</sequence>
<keyword evidence="7" id="KW-0275">Fatty acid biosynthesis</keyword>
<proteinExistence type="predicted"/>
<dbReference type="GO" id="GO:0006633">
    <property type="term" value="P:fatty acid biosynthetic process"/>
    <property type="evidence" value="ECO:0007669"/>
    <property type="project" value="UniProtKB-KW"/>
</dbReference>
<evidence type="ECO:0000256" key="5">
    <source>
        <dbReference type="ARBA" id="ARBA00023002"/>
    </source>
</evidence>
<dbReference type="Pfam" id="PF00109">
    <property type="entry name" value="ketoacyl-synt"/>
    <property type="match status" value="1"/>
</dbReference>
<keyword evidence="2" id="KW-0444">Lipid biosynthesis</keyword>
<keyword evidence="8" id="KW-0511">Multifunctional enzyme</keyword>
<keyword evidence="3" id="KW-0276">Fatty acid metabolism</keyword>
<organism evidence="10 11">
    <name type="scientific">Leptotrombidium deliense</name>
    <dbReference type="NCBI Taxonomy" id="299467"/>
    <lineage>
        <taxon>Eukaryota</taxon>
        <taxon>Metazoa</taxon>
        <taxon>Ecdysozoa</taxon>
        <taxon>Arthropoda</taxon>
        <taxon>Chelicerata</taxon>
        <taxon>Arachnida</taxon>
        <taxon>Acari</taxon>
        <taxon>Acariformes</taxon>
        <taxon>Trombidiformes</taxon>
        <taxon>Prostigmata</taxon>
        <taxon>Anystina</taxon>
        <taxon>Parasitengona</taxon>
        <taxon>Trombiculoidea</taxon>
        <taxon>Trombiculidae</taxon>
        <taxon>Leptotrombidium</taxon>
    </lineage>
</organism>
<evidence type="ECO:0000313" key="10">
    <source>
        <dbReference type="EMBL" id="RWS27386.1"/>
    </source>
</evidence>
<evidence type="ECO:0000256" key="7">
    <source>
        <dbReference type="ARBA" id="ARBA00023160"/>
    </source>
</evidence>
<dbReference type="EMBL" id="NCKV01002054">
    <property type="protein sequence ID" value="RWS27386.1"/>
    <property type="molecule type" value="Genomic_DNA"/>
</dbReference>
<evidence type="ECO:0000256" key="6">
    <source>
        <dbReference type="ARBA" id="ARBA00023098"/>
    </source>
</evidence>
<evidence type="ECO:0000256" key="8">
    <source>
        <dbReference type="ARBA" id="ARBA00023268"/>
    </source>
</evidence>
<dbReference type="OrthoDB" id="10065950at2759"/>
<keyword evidence="5" id="KW-0560">Oxidoreductase</keyword>
<evidence type="ECO:0000256" key="4">
    <source>
        <dbReference type="ARBA" id="ARBA00022857"/>
    </source>
</evidence>
<comment type="caution">
    <text evidence="10">The sequence shown here is derived from an EMBL/GenBank/DDBJ whole genome shotgun (WGS) entry which is preliminary data.</text>
</comment>
<dbReference type="InterPro" id="IPR016039">
    <property type="entry name" value="Thiolase-like"/>
</dbReference>
<dbReference type="Gene3D" id="3.40.47.10">
    <property type="match status" value="1"/>
</dbReference>
<evidence type="ECO:0000256" key="1">
    <source>
        <dbReference type="ARBA" id="ARBA00022450"/>
    </source>
</evidence>
<dbReference type="SUPFAM" id="SSF53901">
    <property type="entry name" value="Thiolase-like"/>
    <property type="match status" value="1"/>
</dbReference>
<dbReference type="STRING" id="299467.A0A443SIN2"/>
<accession>A0A443SIN2</accession>
<dbReference type="InterPro" id="IPR014030">
    <property type="entry name" value="Ketoacyl_synth_N"/>
</dbReference>
<evidence type="ECO:0000313" key="11">
    <source>
        <dbReference type="Proteomes" id="UP000288716"/>
    </source>
</evidence>
<dbReference type="VEuPathDB" id="VectorBase:LDEU004654"/>
<evidence type="ECO:0000256" key="3">
    <source>
        <dbReference type="ARBA" id="ARBA00022832"/>
    </source>
</evidence>
<dbReference type="Proteomes" id="UP000288716">
    <property type="component" value="Unassembled WGS sequence"/>
</dbReference>
<keyword evidence="11" id="KW-1185">Reference proteome</keyword>
<feature type="domain" description="Beta-ketoacyl synthase-like N-terminal" evidence="9">
    <location>
        <begin position="12"/>
        <end position="55"/>
    </location>
</feature>
<dbReference type="InterPro" id="IPR050091">
    <property type="entry name" value="PKS_NRPS_Biosynth_Enz"/>
</dbReference>
<keyword evidence="1" id="KW-0596">Phosphopantetheine</keyword>
<protein>
    <submittedName>
        <fullName evidence="10">Fatty acid synthase-like protein</fullName>
    </submittedName>
</protein>
<gene>
    <name evidence="10" type="ORF">B4U80_03792</name>
</gene>
<keyword evidence="4" id="KW-0521">NADP</keyword>
<dbReference type="GO" id="GO:0004312">
    <property type="term" value="F:fatty acid synthase activity"/>
    <property type="evidence" value="ECO:0007669"/>
    <property type="project" value="TreeGrafter"/>
</dbReference>
<dbReference type="PANTHER" id="PTHR43775">
    <property type="entry name" value="FATTY ACID SYNTHASE"/>
    <property type="match status" value="1"/>
</dbReference>
<reference evidence="10 11" key="1">
    <citation type="journal article" date="2018" name="Gigascience">
        <title>Genomes of trombidid mites reveal novel predicted allergens and laterally-transferred genes associated with secondary metabolism.</title>
        <authorList>
            <person name="Dong X."/>
            <person name="Chaisiri K."/>
            <person name="Xia D."/>
            <person name="Armstrong S.D."/>
            <person name="Fang Y."/>
            <person name="Donnelly M.J."/>
            <person name="Kadowaki T."/>
            <person name="McGarry J.W."/>
            <person name="Darby A.C."/>
            <person name="Makepeace B.L."/>
        </authorList>
    </citation>
    <scope>NUCLEOTIDE SEQUENCE [LARGE SCALE GENOMIC DNA]</scope>
    <source>
        <strain evidence="10">UoL-UT</strain>
    </source>
</reference>
<dbReference type="PANTHER" id="PTHR43775:SF7">
    <property type="entry name" value="FATTY ACID SYNTHASE"/>
    <property type="match status" value="1"/>
</dbReference>
<dbReference type="AlphaFoldDB" id="A0A443SIN2"/>
<keyword evidence="6" id="KW-0443">Lipid metabolism</keyword>
<name>A0A443SIN2_9ACAR</name>